<evidence type="ECO:0000313" key="2">
    <source>
        <dbReference type="Proteomes" id="UP000249061"/>
    </source>
</evidence>
<name>A0A2W5T2L5_9BACT</name>
<protein>
    <submittedName>
        <fullName evidence="1">Uncharacterized protein</fullName>
    </submittedName>
</protein>
<accession>A0A2W5T2L5</accession>
<reference evidence="1 2" key="1">
    <citation type="submission" date="2017-08" db="EMBL/GenBank/DDBJ databases">
        <title>Infants hospitalized years apart are colonized by the same room-sourced microbial strains.</title>
        <authorList>
            <person name="Brooks B."/>
            <person name="Olm M.R."/>
            <person name="Firek B.A."/>
            <person name="Baker R."/>
            <person name="Thomas B.C."/>
            <person name="Morowitz M.J."/>
            <person name="Banfield J.F."/>
        </authorList>
    </citation>
    <scope>NUCLEOTIDE SEQUENCE [LARGE SCALE GENOMIC DNA]</scope>
    <source>
        <strain evidence="1">S2_003_000_R2_14</strain>
    </source>
</reference>
<evidence type="ECO:0000313" key="1">
    <source>
        <dbReference type="EMBL" id="PZR09322.1"/>
    </source>
</evidence>
<comment type="caution">
    <text evidence="1">The sequence shown here is derived from an EMBL/GenBank/DDBJ whole genome shotgun (WGS) entry which is preliminary data.</text>
</comment>
<proteinExistence type="predicted"/>
<dbReference type="EMBL" id="QFQP01000021">
    <property type="protein sequence ID" value="PZR09322.1"/>
    <property type="molecule type" value="Genomic_DNA"/>
</dbReference>
<dbReference type="Proteomes" id="UP000249061">
    <property type="component" value="Unassembled WGS sequence"/>
</dbReference>
<organism evidence="1 2">
    <name type="scientific">Archangium gephyra</name>
    <dbReference type="NCBI Taxonomy" id="48"/>
    <lineage>
        <taxon>Bacteria</taxon>
        <taxon>Pseudomonadati</taxon>
        <taxon>Myxococcota</taxon>
        <taxon>Myxococcia</taxon>
        <taxon>Myxococcales</taxon>
        <taxon>Cystobacterineae</taxon>
        <taxon>Archangiaceae</taxon>
        <taxon>Archangium</taxon>
    </lineage>
</organism>
<dbReference type="AlphaFoldDB" id="A0A2W5T2L5"/>
<sequence>MKRTPTRTRTELPDVRDGLTATERVVLTTLQEMQKANGGRHVSAMELYGRVVERVNLSQRELQAVLLRLSGR</sequence>
<gene>
    <name evidence="1" type="ORF">DI536_22330</name>
</gene>